<dbReference type="RefSeq" id="WP_058966025.1">
    <property type="nucleotide sequence ID" value="NZ_CABKVM010000019.1"/>
</dbReference>
<evidence type="ECO:0000256" key="2">
    <source>
        <dbReference type="PIRSR" id="PIRSR613078-2"/>
    </source>
</evidence>
<dbReference type="SMART" id="SM00855">
    <property type="entry name" value="PGAM"/>
    <property type="match status" value="1"/>
</dbReference>
<proteinExistence type="predicted"/>
<dbReference type="Gene3D" id="3.40.50.1240">
    <property type="entry name" value="Phosphoglycerate mutase-like"/>
    <property type="match status" value="1"/>
</dbReference>
<dbReference type="InterPro" id="IPR029033">
    <property type="entry name" value="His_PPase_superfam"/>
</dbReference>
<dbReference type="SUPFAM" id="SSF53254">
    <property type="entry name" value="Phosphoglycerate mutase-like"/>
    <property type="match status" value="1"/>
</dbReference>
<dbReference type="InterPro" id="IPR013078">
    <property type="entry name" value="His_Pase_superF_clade-1"/>
</dbReference>
<dbReference type="AlphaFoldDB" id="A0A4R1QJC6"/>
<comment type="caution">
    <text evidence="3">The sequence shown here is derived from an EMBL/GenBank/DDBJ whole genome shotgun (WGS) entry which is preliminary data.</text>
</comment>
<dbReference type="OrthoDB" id="9783269at2"/>
<dbReference type="PROSITE" id="PS00175">
    <property type="entry name" value="PG_MUTASE"/>
    <property type="match status" value="1"/>
</dbReference>
<dbReference type="EMBL" id="SLUM01000039">
    <property type="protein sequence ID" value="TCL52943.1"/>
    <property type="molecule type" value="Genomic_DNA"/>
</dbReference>
<feature type="binding site" evidence="2">
    <location>
        <position position="52"/>
    </location>
    <ligand>
        <name>substrate</name>
    </ligand>
</feature>
<dbReference type="STRING" id="1650663.GCA_001486665_02823"/>
<evidence type="ECO:0000256" key="1">
    <source>
        <dbReference type="PIRSR" id="PIRSR613078-1"/>
    </source>
</evidence>
<evidence type="ECO:0000313" key="4">
    <source>
        <dbReference type="Proteomes" id="UP000295184"/>
    </source>
</evidence>
<accession>A0A4R1QJC6</accession>
<feature type="active site" description="Proton donor/acceptor" evidence="1">
    <location>
        <position position="74"/>
    </location>
</feature>
<dbReference type="GO" id="GO:0005737">
    <property type="term" value="C:cytoplasm"/>
    <property type="evidence" value="ECO:0007669"/>
    <property type="project" value="TreeGrafter"/>
</dbReference>
<name>A0A4R1QJC6_9FIRM</name>
<organism evidence="3 4">
    <name type="scientific">Allofournierella massiliensis</name>
    <dbReference type="NCBI Taxonomy" id="1650663"/>
    <lineage>
        <taxon>Bacteria</taxon>
        <taxon>Bacillati</taxon>
        <taxon>Bacillota</taxon>
        <taxon>Clostridia</taxon>
        <taxon>Eubacteriales</taxon>
        <taxon>Oscillospiraceae</taxon>
        <taxon>Allofournierella</taxon>
    </lineage>
</organism>
<feature type="active site" description="Tele-phosphohistidine intermediate" evidence="1">
    <location>
        <position position="8"/>
    </location>
</feature>
<dbReference type="Pfam" id="PF00300">
    <property type="entry name" value="His_Phos_1"/>
    <property type="match status" value="1"/>
</dbReference>
<dbReference type="PANTHER" id="PTHR48100">
    <property type="entry name" value="BROAD-SPECIFICITY PHOSPHATASE YOR283W-RELATED"/>
    <property type="match status" value="1"/>
</dbReference>
<dbReference type="Proteomes" id="UP000295184">
    <property type="component" value="Unassembled WGS sequence"/>
</dbReference>
<gene>
    <name evidence="3" type="ORF">EDD77_13912</name>
</gene>
<feature type="binding site" evidence="2">
    <location>
        <begin position="7"/>
        <end position="14"/>
    </location>
    <ligand>
        <name>substrate</name>
    </ligand>
</feature>
<dbReference type="InterPro" id="IPR050275">
    <property type="entry name" value="PGM_Phosphatase"/>
</dbReference>
<dbReference type="PANTHER" id="PTHR48100:SF59">
    <property type="entry name" value="ADENOSYLCOBALAMIN_ALPHA-RIBAZOLE PHOSPHATASE"/>
    <property type="match status" value="1"/>
</dbReference>
<dbReference type="InterPro" id="IPR001345">
    <property type="entry name" value="PG/BPGM_mutase_AS"/>
</dbReference>
<reference evidence="3 4" key="1">
    <citation type="submission" date="2019-03" db="EMBL/GenBank/DDBJ databases">
        <title>Genomic Encyclopedia of Type Strains, Phase IV (KMG-IV): sequencing the most valuable type-strain genomes for metagenomic binning, comparative biology and taxonomic classification.</title>
        <authorList>
            <person name="Goeker M."/>
        </authorList>
    </citation>
    <scope>NUCLEOTIDE SEQUENCE [LARGE SCALE GENOMIC DNA]</scope>
    <source>
        <strain evidence="3 4">DSM 100451</strain>
    </source>
</reference>
<evidence type="ECO:0000313" key="3">
    <source>
        <dbReference type="EMBL" id="TCL52943.1"/>
    </source>
</evidence>
<protein>
    <submittedName>
        <fullName evidence="3">Alpha-ribazole phosphatase</fullName>
    </submittedName>
</protein>
<sequence length="201" mass="22926">MNIYLLRHGETEYNKQKRYQGTLDIPLSAEGLARLQKAPISPKVVYISPLVRARRTAEILFPEARLVEVEDLKEMCFGVFQGRNYIEMEKDPDYIAWVGEDCTGRCPGGETKAEFTQRTCEAFCRLLEDALAAGEEELVILAHGGTQMALMEQYGLPKKDYYSWCGPNGGGYLVTTDDNRWHKEHTLEYQRTVCYERGGQV</sequence>
<dbReference type="GO" id="GO:0016791">
    <property type="term" value="F:phosphatase activity"/>
    <property type="evidence" value="ECO:0007669"/>
    <property type="project" value="TreeGrafter"/>
</dbReference>
<dbReference type="CDD" id="cd07067">
    <property type="entry name" value="HP_PGM_like"/>
    <property type="match status" value="1"/>
</dbReference>